<dbReference type="InterPro" id="IPR020103">
    <property type="entry name" value="PsdUridine_synth_cat_dom_sf"/>
</dbReference>
<dbReference type="InterPro" id="IPR001656">
    <property type="entry name" value="PsdUridine_synth_TruD"/>
</dbReference>
<dbReference type="SUPFAM" id="SSF55120">
    <property type="entry name" value="Pseudouridine synthase"/>
    <property type="match status" value="1"/>
</dbReference>
<dbReference type="Gene3D" id="3.30.2350.20">
    <property type="entry name" value="TruD, catalytic domain"/>
    <property type="match status" value="2"/>
</dbReference>
<feature type="region of interest" description="Disordered" evidence="4">
    <location>
        <begin position="38"/>
        <end position="109"/>
    </location>
</feature>
<dbReference type="EMBL" id="CP141881">
    <property type="protein sequence ID" value="WRT63389.1"/>
    <property type="molecule type" value="Genomic_DNA"/>
</dbReference>
<evidence type="ECO:0000256" key="2">
    <source>
        <dbReference type="ARBA" id="ARBA00022694"/>
    </source>
</evidence>
<accession>A0ABZ1CPT5</accession>
<evidence type="ECO:0000313" key="7">
    <source>
        <dbReference type="Proteomes" id="UP001329825"/>
    </source>
</evidence>
<dbReference type="PIRSF" id="PIRSF037016">
    <property type="entry name" value="Pseudouridin_synth_euk_prd"/>
    <property type="match status" value="1"/>
</dbReference>
<sequence length="938" mass="102764">MSQSGPSIKRSAEEISADEEVLVKRAKLDESSSLTLEIPTTKNDSVPSPSEIVSTISNPTTTTIVTTPNSTPAPLPIITSTSTSTSISTSTSTSAAAPASSFTSDDRSGGINAHLNASHRTLPEPISKLGLKPIIPILPSSLEYIIGSKIDLTERKGFVGENECGIIGFVGVGNKGIKGVIKQRFTDFLVNEVSLDGTVLHLKDITKPKEPETEKAKTTQSNKDTTIASVPASTSTPTSTSTEEIKNGDDSSSSLPEKLQFKSHPQWPTSATLSLKSHLSDDTIVSLHDLLVEGREPPPKSDGGWGSRKVKSTETEEGALNEEGAANAIGNSTAGSGGRGQGRDRGRGRGGRGGARGGRNGNGASGGWKAEDHREVLSQPITSKDARTAAHKVLRECFGTTFESSTKEVPGEEGSRLVIKYSQAGGRSDKGQWGQPRPPKLPQYIHFTLHKSNRETMDALSHLSRMFSAHPKDLSVCGTKDKRAVTVQRVCLKRNGKTLGAVWKAANGIKQGRRNEDQAIEDRGERGVRIGDLAYSDKYLELGMLKGNQFVITLRNVQEENTAEIDKTMTSVRDHGFINFYGMQRFGTSSWPTHLTGLLILQSKWSEAIDSILSLREGEHPDSISARLAWLEDGDYNKAWQSMPRRGVAERSIWDFWRKGNSMADKMGALSSIPRNLRVMYVHAYQSYIWNLIVSERIKMSATEPLVGDLVFVDKDTLAEGDVPKPDTVPAHAKDRHGRIIRKWATTSSPEVKQLTEEDLPNHTIFDVIMPLPGWDIDYPGGVIGTKYEEALKKDGLDSRKMRREQRDFSLPGSYRRIVIRPIKLDWSHIQYTDPDLSLVQSDEDKILNLNPPVENNPQGKFRALKIELELGSATYATMVLREITREETSTWHQIGLTMSGEDKGFKGSGGGKDDEGEEKDQGKDDEVEEEVEGDIDM</sequence>
<feature type="compositionally biased region" description="Basic and acidic residues" evidence="4">
    <location>
        <begin position="206"/>
        <end position="217"/>
    </location>
</feature>
<evidence type="ECO:0000256" key="1">
    <source>
        <dbReference type="ARBA" id="ARBA00007953"/>
    </source>
</evidence>
<evidence type="ECO:0000313" key="6">
    <source>
        <dbReference type="EMBL" id="WRT63389.1"/>
    </source>
</evidence>
<gene>
    <name evidence="6" type="ORF">IL334_000294</name>
</gene>
<dbReference type="GeneID" id="87952425"/>
<feature type="region of interest" description="Disordered" evidence="4">
    <location>
        <begin position="206"/>
        <end position="265"/>
    </location>
</feature>
<dbReference type="RefSeq" id="XP_062788129.1">
    <property type="nucleotide sequence ID" value="XM_062932078.1"/>
</dbReference>
<dbReference type="NCBIfam" id="TIGR00094">
    <property type="entry name" value="tRNA_TruD_broad"/>
    <property type="match status" value="1"/>
</dbReference>
<dbReference type="PANTHER" id="PTHR13326:SF21">
    <property type="entry name" value="PSEUDOURIDYLATE SYNTHASE PUS7L"/>
    <property type="match status" value="1"/>
</dbReference>
<dbReference type="InterPro" id="IPR020119">
    <property type="entry name" value="PsdUridine_synth_TruD_CS"/>
</dbReference>
<dbReference type="Pfam" id="PF01142">
    <property type="entry name" value="TruD"/>
    <property type="match status" value="1"/>
</dbReference>
<keyword evidence="7" id="KW-1185">Reference proteome</keyword>
<comment type="similarity">
    <text evidence="1">Belongs to the pseudouridine synthase TruD family.</text>
</comment>
<feature type="compositionally biased region" description="Low complexity" evidence="4">
    <location>
        <begin position="52"/>
        <end position="103"/>
    </location>
</feature>
<feature type="domain" description="TRUD" evidence="5">
    <location>
        <begin position="576"/>
        <end position="821"/>
    </location>
</feature>
<name>A0ABZ1CPT5_9TREE</name>
<evidence type="ECO:0000259" key="5">
    <source>
        <dbReference type="PROSITE" id="PS50984"/>
    </source>
</evidence>
<reference evidence="6 7" key="1">
    <citation type="submission" date="2024-01" db="EMBL/GenBank/DDBJ databases">
        <title>Comparative genomics of Cryptococcus and Kwoniella reveals pathogenesis evolution and contrasting modes of karyotype evolution via chromosome fusion or intercentromeric recombination.</title>
        <authorList>
            <person name="Coelho M.A."/>
            <person name="David-Palma M."/>
            <person name="Shea T."/>
            <person name="Bowers K."/>
            <person name="McGinley-Smith S."/>
            <person name="Mohammad A.W."/>
            <person name="Gnirke A."/>
            <person name="Yurkov A.M."/>
            <person name="Nowrousian M."/>
            <person name="Sun S."/>
            <person name="Cuomo C.A."/>
            <person name="Heitman J."/>
        </authorList>
    </citation>
    <scope>NUCLEOTIDE SEQUENCE [LARGE SCALE GENOMIC DNA]</scope>
    <source>
        <strain evidence="6">CBS 11374</strain>
    </source>
</reference>
<dbReference type="Proteomes" id="UP001329825">
    <property type="component" value="Chromosome 1"/>
</dbReference>
<dbReference type="InterPro" id="IPR011760">
    <property type="entry name" value="PsdUridine_synth_TruD_insert"/>
</dbReference>
<keyword evidence="2" id="KW-0819">tRNA processing</keyword>
<feature type="region of interest" description="Disordered" evidence="4">
    <location>
        <begin position="293"/>
        <end position="371"/>
    </location>
</feature>
<evidence type="ECO:0000256" key="3">
    <source>
        <dbReference type="ARBA" id="ARBA00023235"/>
    </source>
</evidence>
<dbReference type="CDD" id="cd02576">
    <property type="entry name" value="PseudoU_synth_ScPUS7"/>
    <property type="match status" value="1"/>
</dbReference>
<feature type="region of interest" description="Disordered" evidence="4">
    <location>
        <begin position="897"/>
        <end position="938"/>
    </location>
</feature>
<dbReference type="PANTHER" id="PTHR13326">
    <property type="entry name" value="TRNA PSEUDOURIDINE SYNTHASE D"/>
    <property type="match status" value="1"/>
</dbReference>
<feature type="compositionally biased region" description="Polar residues" evidence="4">
    <location>
        <begin position="38"/>
        <end position="48"/>
    </location>
</feature>
<evidence type="ECO:0000256" key="4">
    <source>
        <dbReference type="SAM" id="MobiDB-lite"/>
    </source>
</evidence>
<feature type="compositionally biased region" description="Low complexity" evidence="4">
    <location>
        <begin position="321"/>
        <end position="334"/>
    </location>
</feature>
<dbReference type="InterPro" id="IPR042214">
    <property type="entry name" value="TruD_catalytic"/>
</dbReference>
<dbReference type="PROSITE" id="PS50984">
    <property type="entry name" value="TRUD"/>
    <property type="match status" value="1"/>
</dbReference>
<feature type="compositionally biased region" description="Low complexity" evidence="4">
    <location>
        <begin position="225"/>
        <end position="242"/>
    </location>
</feature>
<dbReference type="PROSITE" id="PS01268">
    <property type="entry name" value="UPF0024"/>
    <property type="match status" value="1"/>
</dbReference>
<feature type="compositionally biased region" description="Gly residues" evidence="4">
    <location>
        <begin position="351"/>
        <end position="366"/>
    </location>
</feature>
<feature type="compositionally biased region" description="Acidic residues" evidence="4">
    <location>
        <begin position="926"/>
        <end position="938"/>
    </location>
</feature>
<organism evidence="6 7">
    <name type="scientific">Kwoniella shivajii</name>
    <dbReference type="NCBI Taxonomy" id="564305"/>
    <lineage>
        <taxon>Eukaryota</taxon>
        <taxon>Fungi</taxon>
        <taxon>Dikarya</taxon>
        <taxon>Basidiomycota</taxon>
        <taxon>Agaricomycotina</taxon>
        <taxon>Tremellomycetes</taxon>
        <taxon>Tremellales</taxon>
        <taxon>Cryptococcaceae</taxon>
        <taxon>Kwoniella</taxon>
    </lineage>
</organism>
<keyword evidence="3" id="KW-0413">Isomerase</keyword>
<proteinExistence type="inferred from homology"/>
<protein>
    <recommendedName>
        <fullName evidence="5">TRUD domain-containing protein</fullName>
    </recommendedName>
</protein>